<keyword evidence="1" id="KW-0540">Nuclease</keyword>
<dbReference type="EMBL" id="CAJPWZ010000311">
    <property type="protein sequence ID" value="CAG2190077.1"/>
    <property type="molecule type" value="Genomic_DNA"/>
</dbReference>
<keyword evidence="1" id="KW-0378">Hydrolase</keyword>
<evidence type="ECO:0000256" key="2">
    <source>
        <dbReference type="SAM" id="MobiDB-lite"/>
    </source>
</evidence>
<gene>
    <name evidence="3" type="ORF">MEDL_5384</name>
</gene>
<keyword evidence="4" id="KW-1185">Reference proteome</keyword>
<reference evidence="3" key="1">
    <citation type="submission" date="2021-03" db="EMBL/GenBank/DDBJ databases">
        <authorList>
            <person name="Bekaert M."/>
        </authorList>
    </citation>
    <scope>NUCLEOTIDE SEQUENCE</scope>
</reference>
<evidence type="ECO:0000313" key="3">
    <source>
        <dbReference type="EMBL" id="CAG2190077.1"/>
    </source>
</evidence>
<comment type="caution">
    <text evidence="3">The sequence shown here is derived from an EMBL/GenBank/DDBJ whole genome shotgun (WGS) entry which is preliminary data.</text>
</comment>
<dbReference type="InterPro" id="IPR022894">
    <property type="entry name" value="Oligoribonuclease"/>
</dbReference>
<dbReference type="OrthoDB" id="6159600at2759"/>
<organism evidence="3 4">
    <name type="scientific">Mytilus edulis</name>
    <name type="common">Blue mussel</name>
    <dbReference type="NCBI Taxonomy" id="6550"/>
    <lineage>
        <taxon>Eukaryota</taxon>
        <taxon>Metazoa</taxon>
        <taxon>Spiralia</taxon>
        <taxon>Lophotrochozoa</taxon>
        <taxon>Mollusca</taxon>
        <taxon>Bivalvia</taxon>
        <taxon>Autobranchia</taxon>
        <taxon>Pteriomorphia</taxon>
        <taxon>Mytilida</taxon>
        <taxon>Mytiloidea</taxon>
        <taxon>Mytilidae</taxon>
        <taxon>Mytilinae</taxon>
        <taxon>Mytilus</taxon>
    </lineage>
</organism>
<dbReference type="Proteomes" id="UP000683360">
    <property type="component" value="Unassembled WGS sequence"/>
</dbReference>
<dbReference type="GO" id="GO:0000175">
    <property type="term" value="F:3'-5'-RNA exonuclease activity"/>
    <property type="evidence" value="ECO:0007669"/>
    <property type="project" value="InterPro"/>
</dbReference>
<evidence type="ECO:0000256" key="1">
    <source>
        <dbReference type="ARBA" id="ARBA00022722"/>
    </source>
</evidence>
<accession>A0A8S3Q297</accession>
<sequence length="346" mass="38973">MQSSITDSPCPATRTCWTQTFVRTCYQKVQTRKTVVFNQRTQTCSEDFTDILPEEILLKAGKGGIAKADFEKETFSVPVATLQAPVKGKHFDEEIASYAKACSEARQCITNRSSFNVSSKNVGPVIKEVLKLADKSPNVIPSRKTIDNIIVEKIAVGQTQLGANLATQKNTCLYGDETRKFGKTYQTFLVSDENKKVYFLGLRDMIDKAASTTLDVFINILDDISDVCEQYRQTNVTSPGHSIMCNIRDFMSDRAQTDIAFTVLLEQYRLEIMPDFLQNWEELSDEEQSLAAKVNNFFCGLHLLVNFAECLSPILLLFEKMQETESSLQDISDDDESTQIHSHDEC</sequence>
<dbReference type="PANTHER" id="PTHR11046:SF25">
    <property type="match status" value="1"/>
</dbReference>
<proteinExistence type="predicted"/>
<dbReference type="AlphaFoldDB" id="A0A8S3Q297"/>
<protein>
    <submittedName>
        <fullName evidence="3">Uncharacterized protein</fullName>
    </submittedName>
</protein>
<dbReference type="PANTHER" id="PTHR11046">
    <property type="entry name" value="OLIGORIBONUCLEASE, MITOCHONDRIAL"/>
    <property type="match status" value="1"/>
</dbReference>
<feature type="region of interest" description="Disordered" evidence="2">
    <location>
        <begin position="327"/>
        <end position="346"/>
    </location>
</feature>
<name>A0A8S3Q297_MYTED</name>
<evidence type="ECO:0000313" key="4">
    <source>
        <dbReference type="Proteomes" id="UP000683360"/>
    </source>
</evidence>